<evidence type="ECO:0000313" key="2">
    <source>
        <dbReference type="Proteomes" id="UP000712080"/>
    </source>
</evidence>
<dbReference type="AlphaFoldDB" id="A0A972FM99"/>
<evidence type="ECO:0000313" key="1">
    <source>
        <dbReference type="EMBL" id="NMH28338.1"/>
    </source>
</evidence>
<keyword evidence="2" id="KW-1185">Reference proteome</keyword>
<accession>A0A972FM99</accession>
<dbReference type="RefSeq" id="WP_169527443.1">
    <property type="nucleotide sequence ID" value="NZ_JAAMPU010000105.1"/>
</dbReference>
<proteinExistence type="predicted"/>
<name>A0A972FM99_9FLAO</name>
<gene>
    <name evidence="1" type="ORF">G6047_09865</name>
</gene>
<dbReference type="EMBL" id="JAAMPU010000105">
    <property type="protein sequence ID" value="NMH28338.1"/>
    <property type="molecule type" value="Genomic_DNA"/>
</dbReference>
<organism evidence="1 2">
    <name type="scientific">Flavobacterium silvaticum</name>
    <dbReference type="NCBI Taxonomy" id="1852020"/>
    <lineage>
        <taxon>Bacteria</taxon>
        <taxon>Pseudomonadati</taxon>
        <taxon>Bacteroidota</taxon>
        <taxon>Flavobacteriia</taxon>
        <taxon>Flavobacteriales</taxon>
        <taxon>Flavobacteriaceae</taxon>
        <taxon>Flavobacterium</taxon>
    </lineage>
</organism>
<sequence length="487" mass="54719">MKKILLILLLLPVLAISQKISLKKDKILSGDKEVAIMKETSRDNYDFSALDGTKVFSVKYNSLMQDKQVAAQWLTITNPDNSKKSEIEYEVLITAFSTSKIILNLLSQKYGLIDANGINTAKLDEFFETHKEDLDGKYRGGIAGATAEAAANKADFDAKVGRIRPFVKNDGTVVFGGQMGKDIVGKVMGISNFQPLGQNAPIQVFDLDGIQVARAELNDKFENDVKVTLFNNDTFTYRAKRRYAHGDNTLFHQQLIEELVSRVIMLGHQAKTYDRQLQAKKVALAKERSINVYQINGYAVDEKGVKYTGKITCQFEKLDVNQTGDNQVVDAIDNYGKKVTVKYLNEKGKERSTTLTANDKTYFCVDGKEQSNGCYYGMKVKGDSAKKLSNAMSLGFTNAYFYKLLFEENGNQLLVDPIETDRFVIKLKNKDEGQMIDRRNNEKLSAALAEYLKDCPELSKEIAAGKMDLKLQESLETIIKEYNQCKK</sequence>
<protein>
    <submittedName>
        <fullName evidence="1">Uncharacterized protein</fullName>
    </submittedName>
</protein>
<reference evidence="1" key="1">
    <citation type="submission" date="2020-02" db="EMBL/GenBank/DDBJ databases">
        <title>Flavobacterium sp. genome.</title>
        <authorList>
            <person name="Jung H.S."/>
            <person name="Baek J.H."/>
            <person name="Jeon C.O."/>
        </authorList>
    </citation>
    <scope>NUCLEOTIDE SEQUENCE</scope>
    <source>
        <strain evidence="1">SE-s28</strain>
    </source>
</reference>
<comment type="caution">
    <text evidence="1">The sequence shown here is derived from an EMBL/GenBank/DDBJ whole genome shotgun (WGS) entry which is preliminary data.</text>
</comment>
<dbReference type="Proteomes" id="UP000712080">
    <property type="component" value="Unassembled WGS sequence"/>
</dbReference>